<reference evidence="2" key="1">
    <citation type="journal article" date="2020" name="mSystems">
        <title>Genome- and Community-Level Interaction Insights into Carbon Utilization and Element Cycling Functions of Hydrothermarchaeota in Hydrothermal Sediment.</title>
        <authorList>
            <person name="Zhou Z."/>
            <person name="Liu Y."/>
            <person name="Xu W."/>
            <person name="Pan J."/>
            <person name="Luo Z.H."/>
            <person name="Li M."/>
        </authorList>
    </citation>
    <scope>NUCLEOTIDE SEQUENCE [LARGE SCALE GENOMIC DNA]</scope>
    <source>
        <strain evidence="2">SpSt-339</strain>
    </source>
</reference>
<accession>A0A7C2JZG5</accession>
<dbReference type="Gene3D" id="3.40.50.150">
    <property type="entry name" value="Vaccinia Virus protein VP39"/>
    <property type="match status" value="1"/>
</dbReference>
<protein>
    <submittedName>
        <fullName evidence="2">Class I SAM-dependent methyltransferase</fullName>
    </submittedName>
</protein>
<dbReference type="PANTHER" id="PTHR14741:SF32">
    <property type="entry name" value="TRIMETHYLGUANOSINE SYNTHASE"/>
    <property type="match status" value="1"/>
</dbReference>
<dbReference type="GO" id="GO:0008168">
    <property type="term" value="F:methyltransferase activity"/>
    <property type="evidence" value="ECO:0007669"/>
    <property type="project" value="UniProtKB-KW"/>
</dbReference>
<dbReference type="CDD" id="cd02440">
    <property type="entry name" value="AdoMet_MTases"/>
    <property type="match status" value="1"/>
</dbReference>
<dbReference type="InterPro" id="IPR029063">
    <property type="entry name" value="SAM-dependent_MTases_sf"/>
</dbReference>
<dbReference type="AlphaFoldDB" id="A0A7C2JZG5"/>
<dbReference type="SUPFAM" id="SSF53335">
    <property type="entry name" value="S-adenosyl-L-methionine-dependent methyltransferases"/>
    <property type="match status" value="1"/>
</dbReference>
<dbReference type="InterPro" id="IPR041497">
    <property type="entry name" value="Thump-like"/>
</dbReference>
<keyword evidence="2" id="KW-0489">Methyltransferase</keyword>
<organism evidence="2">
    <name type="scientific">Schlesneria paludicola</name>
    <dbReference type="NCBI Taxonomy" id="360056"/>
    <lineage>
        <taxon>Bacteria</taxon>
        <taxon>Pseudomonadati</taxon>
        <taxon>Planctomycetota</taxon>
        <taxon>Planctomycetia</taxon>
        <taxon>Planctomycetales</taxon>
        <taxon>Planctomycetaceae</taxon>
        <taxon>Schlesneria</taxon>
    </lineage>
</organism>
<feature type="domain" description="THUMP-like" evidence="1">
    <location>
        <begin position="326"/>
        <end position="397"/>
    </location>
</feature>
<dbReference type="PANTHER" id="PTHR14741">
    <property type="entry name" value="S-ADENOSYLMETHIONINE-DEPENDENT METHYLTRANSFERASE RELATED"/>
    <property type="match status" value="1"/>
</dbReference>
<dbReference type="EMBL" id="DSOK01000227">
    <property type="protein sequence ID" value="HEN15360.1"/>
    <property type="molecule type" value="Genomic_DNA"/>
</dbReference>
<proteinExistence type="predicted"/>
<dbReference type="Pfam" id="PF09445">
    <property type="entry name" value="Methyltransf_15"/>
    <property type="match status" value="1"/>
</dbReference>
<keyword evidence="2" id="KW-0808">Transferase</keyword>
<name>A0A7C2JZG5_9PLAN</name>
<dbReference type="Pfam" id="PF18096">
    <property type="entry name" value="Thump_like"/>
    <property type="match status" value="1"/>
</dbReference>
<dbReference type="InterPro" id="IPR019012">
    <property type="entry name" value="RNA_cap_Gua-N2-MeTrfase"/>
</dbReference>
<dbReference type="GO" id="GO:0036261">
    <property type="term" value="P:7-methylguanosine cap hypermethylation"/>
    <property type="evidence" value="ECO:0007669"/>
    <property type="project" value="InterPro"/>
</dbReference>
<evidence type="ECO:0000259" key="1">
    <source>
        <dbReference type="Pfam" id="PF18096"/>
    </source>
</evidence>
<evidence type="ECO:0000313" key="2">
    <source>
        <dbReference type="EMBL" id="HEN15360.1"/>
    </source>
</evidence>
<sequence length="400" mass="43281">MSAPESDPRLPSVCRDDPECRVLAALRDTPAIFADLAAASGSELAIQSRLRQTYPDDLVRAALTLTELRRKAAGKFTRADGMWFDRQGLEQSTAEPVARHKARRFTGQVFDLCCGIGGDALALADDCDVTAVDINPAACWRTLENARVYGVAARLLTECADVTTVDLADSLVHIDPDRRPFSAGRVSRIEDYVPGLPWLQELIGRTRGGAIKVGPASNFGGKFAGTEVELISLHGECKEATVWYGELAGTAPFRATVLPVGESIAGHPLDAVAEQSELRNYLYDPDPAVVRAGLVDVLAEQLGLCRLDSAEEYLTGDQLVQSPFVQAFAVIQSLPHNDRALRAALRGSDIGQLEIKCRHVAVDAEALRRRLPLPGTQPGVLLIARVQGKTRSILATRLRE</sequence>
<gene>
    <name evidence="2" type="ORF">ENQ76_07830</name>
</gene>
<comment type="caution">
    <text evidence="2">The sequence shown here is derived from an EMBL/GenBank/DDBJ whole genome shotgun (WGS) entry which is preliminary data.</text>
</comment>